<keyword evidence="1" id="KW-1133">Transmembrane helix</keyword>
<accession>A0A6P8HM75</accession>
<organism evidence="2 3">
    <name type="scientific">Actinia tenebrosa</name>
    <name type="common">Australian red waratah sea anemone</name>
    <dbReference type="NCBI Taxonomy" id="6105"/>
    <lineage>
        <taxon>Eukaryota</taxon>
        <taxon>Metazoa</taxon>
        <taxon>Cnidaria</taxon>
        <taxon>Anthozoa</taxon>
        <taxon>Hexacorallia</taxon>
        <taxon>Actiniaria</taxon>
        <taxon>Actiniidae</taxon>
        <taxon>Actinia</taxon>
    </lineage>
</organism>
<dbReference type="InParanoid" id="A0A6P8HM75"/>
<dbReference type="GO" id="GO:0005794">
    <property type="term" value="C:Golgi apparatus"/>
    <property type="evidence" value="ECO:0007669"/>
    <property type="project" value="TreeGrafter"/>
</dbReference>
<dbReference type="GO" id="GO:0005886">
    <property type="term" value="C:plasma membrane"/>
    <property type="evidence" value="ECO:0007669"/>
    <property type="project" value="TreeGrafter"/>
</dbReference>
<keyword evidence="2" id="KW-1185">Reference proteome</keyword>
<sequence>MTRANGSHQKGTIVVILGVVLLFVLLILRNGGNYYMNYLHQDASRAQFEIDQSYVLLISQAEEGFSPPQVENQDRYNATLMQEFKNKFIQKPNYLVKEDFENAKKIEFGIYTWEDKALTELLLDKRDGFSIHCCHFDSESLSKVSKLKMARDWESVIMESDRKHYEALKSQARTYSIVDAILTERANFSMESLSKILKMKKGAFSKLKHVIAEGGLEQLGPEAGPGSMTVVPEIPLSFVAKTFGRTEVDLLALKAKGRELGILKAIVSEDCEVHIITVEFDNSGETIKSFLTQNGYKLYEVADLNSFQNSNTAVFYSEKAMDGKKTESVFPLLEELQKAKLNKS</sequence>
<dbReference type="GO" id="GO:0005789">
    <property type="term" value="C:endoplasmic reticulum membrane"/>
    <property type="evidence" value="ECO:0007669"/>
    <property type="project" value="TreeGrafter"/>
</dbReference>
<dbReference type="PANTHER" id="PTHR34009:SF2">
    <property type="entry name" value="PROTEIN STAR"/>
    <property type="match status" value="1"/>
</dbReference>
<proteinExistence type="predicted"/>
<dbReference type="PANTHER" id="PTHR34009">
    <property type="entry name" value="PROTEIN STAR"/>
    <property type="match status" value="1"/>
</dbReference>
<evidence type="ECO:0000256" key="1">
    <source>
        <dbReference type="SAM" id="Phobius"/>
    </source>
</evidence>
<dbReference type="KEGG" id="aten:116292894"/>
<reference evidence="3" key="1">
    <citation type="submission" date="2025-08" db="UniProtKB">
        <authorList>
            <consortium name="RefSeq"/>
        </authorList>
    </citation>
    <scope>IDENTIFICATION</scope>
    <source>
        <tissue evidence="3">Tentacle</tissue>
    </source>
</reference>
<feature type="transmembrane region" description="Helical" evidence="1">
    <location>
        <begin position="12"/>
        <end position="28"/>
    </location>
</feature>
<dbReference type="GO" id="GO:0016197">
    <property type="term" value="P:endosomal transport"/>
    <property type="evidence" value="ECO:0007669"/>
    <property type="project" value="TreeGrafter"/>
</dbReference>
<protein>
    <submittedName>
        <fullName evidence="3">Uncharacterized protein LOC116292894</fullName>
    </submittedName>
</protein>
<evidence type="ECO:0000313" key="2">
    <source>
        <dbReference type="Proteomes" id="UP000515163"/>
    </source>
</evidence>
<dbReference type="OrthoDB" id="6357215at2759"/>
<dbReference type="GeneID" id="116292894"/>
<dbReference type="GO" id="GO:0031902">
    <property type="term" value="C:late endosome membrane"/>
    <property type="evidence" value="ECO:0007669"/>
    <property type="project" value="TreeGrafter"/>
</dbReference>
<name>A0A6P8HM75_ACTTE</name>
<dbReference type="InterPro" id="IPR053202">
    <property type="entry name" value="EGF_Rcpt_Signaling_Reg"/>
</dbReference>
<gene>
    <name evidence="3" type="primary">LOC116292894</name>
</gene>
<dbReference type="RefSeq" id="XP_031556103.1">
    <property type="nucleotide sequence ID" value="XM_031700243.1"/>
</dbReference>
<keyword evidence="1" id="KW-0472">Membrane</keyword>
<evidence type="ECO:0000313" key="3">
    <source>
        <dbReference type="RefSeq" id="XP_031556103.1"/>
    </source>
</evidence>
<dbReference type="GO" id="GO:0006888">
    <property type="term" value="P:endoplasmic reticulum to Golgi vesicle-mediated transport"/>
    <property type="evidence" value="ECO:0007669"/>
    <property type="project" value="TreeGrafter"/>
</dbReference>
<dbReference type="Proteomes" id="UP000515163">
    <property type="component" value="Unplaced"/>
</dbReference>
<keyword evidence="1" id="KW-0812">Transmembrane</keyword>
<dbReference type="AlphaFoldDB" id="A0A6P8HM75"/>